<evidence type="ECO:0000313" key="5">
    <source>
        <dbReference type="RefSeq" id="XP_033537782.1"/>
    </source>
</evidence>
<feature type="compositionally biased region" description="Acidic residues" evidence="2">
    <location>
        <begin position="599"/>
        <end position="608"/>
    </location>
</feature>
<feature type="compositionally biased region" description="Basic and acidic residues" evidence="2">
    <location>
        <begin position="376"/>
        <end position="418"/>
    </location>
</feature>
<sequence length="930" mass="103274">MTQCVQRSAGSPNPISTVRRSKVEMTHRLRTDPIDVERPELHPRRPPDYRPVLLWHKTPGMQLSQQSILADPSGTSSTSASHISVPTKPSIHKNISSKSSNAERWFELSNNNVQRWNSLMDNEPPFFLRNPSSSKATPSEGCPPFFQPLNALPCHPEPPPQQESSSEDFRSIIDDLTIKNKRLRRRLRKYEKVHDGHLNDQKLFEIRVHGLNRERKTELEGILRQFATTADHQRPMDAVTGTGATSNGIGTVEPKRSLFIKNPSRNSDSAYASMFMSGQNPSIQNLSKQISTHSSSMNSNQSTSWRALSSRQQQDIQSYPKDIPTGLRPQPSATLSEKARRKLVVRRLEQIFAGKGPVGAHEHPEQQEEIAQSAARADKKLIEDMGRRDKDEDMREARIMPKDSLDIAKADQPGKLEDGSTSDVEMTSDNGPDQRPTRPLDLDPHRAQDPRENIEYIRHLGFLPAGSDSSEPRTDDHGWVYLNILTNMAQLHTISVTTDFVKNAISEYSQKLELSHDGCKARWRGGRDVTRTSSDASLEEKDELGGEDDNAGPPRKRAKVSVGTSGQSCRGSNGMQSTPDSKSNYKYAYQPLFFRRESSEDDEEDSDEFSPWSSPQHGQATGNSSGLTSSGVDNANRRRHREDGPIIFYNKAPFFTDLSGDHTPLSHQILSQPQADDLQARKPIGLKRERIFSYDSRGDTDLSDRPLNYVPTSEIGGNSDKPPLEPSSDDLRFSPGFLQSYLSSNDERPRGVDFEASGIGGVQPSDHFAIDVRSIQTVHGPREQNHHSHRHHSRLYQSKIADALSQRPSHERKGLCEPHQGRPSPAANPNQIISSRLRNLPVSILPPPTFLSLPSTDSDVSDSDEGRDTSSVSAKHGLDLWPALIDSHEVEIEDSGGYFSEDEGGSSDLLADVDLRAAGYAGGSGGGELK</sequence>
<reference evidence="5" key="2">
    <citation type="submission" date="2020-04" db="EMBL/GenBank/DDBJ databases">
        <authorList>
            <consortium name="NCBI Genome Project"/>
        </authorList>
    </citation>
    <scope>NUCLEOTIDE SEQUENCE</scope>
    <source>
        <strain evidence="5">CBS 781.70</strain>
    </source>
</reference>
<dbReference type="GO" id="GO:0005737">
    <property type="term" value="C:cytoplasm"/>
    <property type="evidence" value="ECO:0007669"/>
    <property type="project" value="InterPro"/>
</dbReference>
<feature type="compositionally biased region" description="Polar residues" evidence="2">
    <location>
        <begin position="562"/>
        <end position="583"/>
    </location>
</feature>
<feature type="compositionally biased region" description="Low complexity" evidence="2">
    <location>
        <begin position="73"/>
        <end position="100"/>
    </location>
</feature>
<evidence type="ECO:0000313" key="4">
    <source>
        <dbReference type="Proteomes" id="UP000504638"/>
    </source>
</evidence>
<feature type="region of interest" description="Disordered" evidence="2">
    <location>
        <begin position="127"/>
        <end position="169"/>
    </location>
</feature>
<keyword evidence="4" id="KW-1185">Reference proteome</keyword>
<proteinExistence type="predicted"/>
<feature type="compositionally biased region" description="Low complexity" evidence="2">
    <location>
        <begin position="291"/>
        <end position="304"/>
    </location>
</feature>
<feature type="region of interest" description="Disordered" evidence="2">
    <location>
        <begin position="805"/>
        <end position="830"/>
    </location>
</feature>
<dbReference type="InterPro" id="IPR018554">
    <property type="entry name" value="FRQ"/>
</dbReference>
<evidence type="ECO:0000313" key="3">
    <source>
        <dbReference type="EMBL" id="KAF1816151.1"/>
    </source>
</evidence>
<feature type="region of interest" description="Disordered" evidence="2">
    <location>
        <begin position="67"/>
        <end position="100"/>
    </location>
</feature>
<feature type="region of interest" description="Disordered" evidence="2">
    <location>
        <begin position="696"/>
        <end position="765"/>
    </location>
</feature>
<organism evidence="3">
    <name type="scientific">Eremomyces bilateralis CBS 781.70</name>
    <dbReference type="NCBI Taxonomy" id="1392243"/>
    <lineage>
        <taxon>Eukaryota</taxon>
        <taxon>Fungi</taxon>
        <taxon>Dikarya</taxon>
        <taxon>Ascomycota</taxon>
        <taxon>Pezizomycotina</taxon>
        <taxon>Dothideomycetes</taxon>
        <taxon>Dothideomycetes incertae sedis</taxon>
        <taxon>Eremomycetales</taxon>
        <taxon>Eremomycetaceae</taxon>
        <taxon>Eremomyces</taxon>
    </lineage>
</organism>
<evidence type="ECO:0000256" key="1">
    <source>
        <dbReference type="SAM" id="Coils"/>
    </source>
</evidence>
<feature type="region of interest" description="Disordered" evidence="2">
    <location>
        <begin position="523"/>
        <end position="583"/>
    </location>
</feature>
<feature type="region of interest" description="Disordered" evidence="2">
    <location>
        <begin position="597"/>
        <end position="638"/>
    </location>
</feature>
<feature type="region of interest" description="Disordered" evidence="2">
    <location>
        <begin position="849"/>
        <end position="875"/>
    </location>
</feature>
<dbReference type="GO" id="GO:0006355">
    <property type="term" value="P:regulation of DNA-templated transcription"/>
    <property type="evidence" value="ECO:0007669"/>
    <property type="project" value="InterPro"/>
</dbReference>
<feature type="compositionally biased region" description="Polar residues" evidence="2">
    <location>
        <begin position="1"/>
        <end position="18"/>
    </location>
</feature>
<feature type="compositionally biased region" description="Polar residues" evidence="2">
    <location>
        <begin position="611"/>
        <end position="633"/>
    </location>
</feature>
<reference evidence="5" key="3">
    <citation type="submission" date="2025-04" db="UniProtKB">
        <authorList>
            <consortium name="RefSeq"/>
        </authorList>
    </citation>
    <scope>IDENTIFICATION</scope>
    <source>
        <strain evidence="5">CBS 781.70</strain>
    </source>
</reference>
<dbReference type="OrthoDB" id="2536795at2759"/>
<feature type="region of interest" description="Disordered" evidence="2">
    <location>
        <begin position="286"/>
        <end position="338"/>
    </location>
</feature>
<name>A0A6G1GE35_9PEZI</name>
<dbReference type="RefSeq" id="XP_033537782.1">
    <property type="nucleotide sequence ID" value="XM_033678584.1"/>
</dbReference>
<accession>A0A6G1GE35</accession>
<feature type="compositionally biased region" description="Basic and acidic residues" evidence="2">
    <location>
        <begin position="21"/>
        <end position="48"/>
    </location>
</feature>
<reference evidence="3 5" key="1">
    <citation type="submission" date="2020-01" db="EMBL/GenBank/DDBJ databases">
        <authorList>
            <consortium name="DOE Joint Genome Institute"/>
            <person name="Haridas S."/>
            <person name="Albert R."/>
            <person name="Binder M."/>
            <person name="Bloem J."/>
            <person name="Labutti K."/>
            <person name="Salamov A."/>
            <person name="Andreopoulos B."/>
            <person name="Baker S.E."/>
            <person name="Barry K."/>
            <person name="Bills G."/>
            <person name="Bluhm B.H."/>
            <person name="Cannon C."/>
            <person name="Castanera R."/>
            <person name="Culley D.E."/>
            <person name="Daum C."/>
            <person name="Ezra D."/>
            <person name="Gonzalez J.B."/>
            <person name="Henrissat B."/>
            <person name="Kuo A."/>
            <person name="Liang C."/>
            <person name="Lipzen A."/>
            <person name="Lutzoni F."/>
            <person name="Magnuson J."/>
            <person name="Mondo S."/>
            <person name="Nolan M."/>
            <person name="Ohm R."/>
            <person name="Pangilinan J."/>
            <person name="Park H.-J."/>
            <person name="Ramirez L."/>
            <person name="Alfaro M."/>
            <person name="Sun H."/>
            <person name="Tritt A."/>
            <person name="Yoshinaga Y."/>
            <person name="Zwiers L.-H."/>
            <person name="Turgeon B.G."/>
            <person name="Goodwin S.B."/>
            <person name="Spatafora J.W."/>
            <person name="Crous P.W."/>
            <person name="Grigoriev I.V."/>
        </authorList>
    </citation>
    <scope>NUCLEOTIDE SEQUENCE</scope>
    <source>
        <strain evidence="3 5">CBS 781.70</strain>
    </source>
</reference>
<evidence type="ECO:0008006" key="6">
    <source>
        <dbReference type="Google" id="ProtNLM"/>
    </source>
</evidence>
<evidence type="ECO:0000256" key="2">
    <source>
        <dbReference type="SAM" id="MobiDB-lite"/>
    </source>
</evidence>
<dbReference type="Proteomes" id="UP000504638">
    <property type="component" value="Unplaced"/>
</dbReference>
<feature type="region of interest" description="Disordered" evidence="2">
    <location>
        <begin position="355"/>
        <end position="448"/>
    </location>
</feature>
<gene>
    <name evidence="3 5" type="ORF">P152DRAFT_454395</name>
</gene>
<dbReference type="GO" id="GO:0007623">
    <property type="term" value="P:circadian rhythm"/>
    <property type="evidence" value="ECO:0007669"/>
    <property type="project" value="InterPro"/>
</dbReference>
<dbReference type="Pfam" id="PF09421">
    <property type="entry name" value="FRQ"/>
    <property type="match status" value="1"/>
</dbReference>
<dbReference type="EMBL" id="ML975150">
    <property type="protein sequence ID" value="KAF1816151.1"/>
    <property type="molecule type" value="Genomic_DNA"/>
</dbReference>
<feature type="compositionally biased region" description="Acidic residues" evidence="2">
    <location>
        <begin position="540"/>
        <end position="550"/>
    </location>
</feature>
<protein>
    <recommendedName>
        <fullName evidence="6">Frequency clock protein</fullName>
    </recommendedName>
</protein>
<dbReference type="GO" id="GO:0005634">
    <property type="term" value="C:nucleus"/>
    <property type="evidence" value="ECO:0007669"/>
    <property type="project" value="InterPro"/>
</dbReference>
<feature type="region of interest" description="Disordered" evidence="2">
    <location>
        <begin position="1"/>
        <end position="49"/>
    </location>
</feature>
<feature type="compositionally biased region" description="Polar residues" evidence="2">
    <location>
        <begin position="419"/>
        <end position="431"/>
    </location>
</feature>
<keyword evidence="1" id="KW-0175">Coiled coil</keyword>
<feature type="compositionally biased region" description="Basic and acidic residues" evidence="2">
    <location>
        <begin position="435"/>
        <end position="448"/>
    </location>
</feature>
<dbReference type="GeneID" id="54419154"/>
<feature type="compositionally biased region" description="Basic and acidic residues" evidence="2">
    <location>
        <begin position="808"/>
        <end position="820"/>
    </location>
</feature>
<feature type="compositionally biased region" description="Polar residues" evidence="2">
    <location>
        <begin position="305"/>
        <end position="317"/>
    </location>
</feature>
<feature type="coiled-coil region" evidence="1">
    <location>
        <begin position="173"/>
        <end position="200"/>
    </location>
</feature>
<dbReference type="AlphaFoldDB" id="A0A6G1GE35"/>